<accession>A0ABP7K4T5</accession>
<keyword evidence="10" id="KW-1185">Reference proteome</keyword>
<name>A0ABP7K4T5_9RHOB</name>
<dbReference type="PROSITE" id="PS50883">
    <property type="entry name" value="EAL"/>
    <property type="match status" value="1"/>
</dbReference>
<evidence type="ECO:0000256" key="5">
    <source>
        <dbReference type="SAM" id="Phobius"/>
    </source>
</evidence>
<evidence type="ECO:0000259" key="7">
    <source>
        <dbReference type="PROSITE" id="PS50883"/>
    </source>
</evidence>
<evidence type="ECO:0000313" key="10">
    <source>
        <dbReference type="Proteomes" id="UP001399917"/>
    </source>
</evidence>
<dbReference type="InterPro" id="IPR000160">
    <property type="entry name" value="GGDEF_dom"/>
</dbReference>
<dbReference type="PANTHER" id="PTHR33121:SF70">
    <property type="entry name" value="SIGNALING PROTEIN YKOW"/>
    <property type="match status" value="1"/>
</dbReference>
<dbReference type="Gene3D" id="3.20.20.450">
    <property type="entry name" value="EAL domain"/>
    <property type="match status" value="1"/>
</dbReference>
<dbReference type="CDD" id="cd01949">
    <property type="entry name" value="GGDEF"/>
    <property type="match status" value="1"/>
</dbReference>
<evidence type="ECO:0000256" key="2">
    <source>
        <dbReference type="ARBA" id="ARBA00022692"/>
    </source>
</evidence>
<keyword evidence="2 5" id="KW-0812">Transmembrane</keyword>
<feature type="transmembrane region" description="Helical" evidence="5">
    <location>
        <begin position="12"/>
        <end position="36"/>
    </location>
</feature>
<keyword evidence="3 5" id="KW-1133">Transmembrane helix</keyword>
<dbReference type="CDD" id="cd01948">
    <property type="entry name" value="EAL"/>
    <property type="match status" value="1"/>
</dbReference>
<dbReference type="PROSITE" id="PS50887">
    <property type="entry name" value="GGDEF"/>
    <property type="match status" value="1"/>
</dbReference>
<gene>
    <name evidence="9" type="ORF">GCM10022404_13520</name>
</gene>
<proteinExistence type="predicted"/>
<dbReference type="Pfam" id="PF00990">
    <property type="entry name" value="GGDEF"/>
    <property type="match status" value="1"/>
</dbReference>
<dbReference type="InterPro" id="IPR050706">
    <property type="entry name" value="Cyclic-di-GMP_PDE-like"/>
</dbReference>
<dbReference type="PROSITE" id="PS50839">
    <property type="entry name" value="CHASE"/>
    <property type="match status" value="1"/>
</dbReference>
<evidence type="ECO:0000259" key="8">
    <source>
        <dbReference type="PROSITE" id="PS50887"/>
    </source>
</evidence>
<dbReference type="SMART" id="SM00267">
    <property type="entry name" value="GGDEF"/>
    <property type="match status" value="1"/>
</dbReference>
<evidence type="ECO:0008006" key="11">
    <source>
        <dbReference type="Google" id="ProtNLM"/>
    </source>
</evidence>
<organism evidence="9 10">
    <name type="scientific">Celeribacter arenosi</name>
    <dbReference type="NCBI Taxonomy" id="792649"/>
    <lineage>
        <taxon>Bacteria</taxon>
        <taxon>Pseudomonadati</taxon>
        <taxon>Pseudomonadota</taxon>
        <taxon>Alphaproteobacteria</taxon>
        <taxon>Rhodobacterales</taxon>
        <taxon>Roseobacteraceae</taxon>
        <taxon>Celeribacter</taxon>
    </lineage>
</organism>
<dbReference type="SMART" id="SM00052">
    <property type="entry name" value="EAL"/>
    <property type="match status" value="1"/>
</dbReference>
<dbReference type="InterPro" id="IPR001633">
    <property type="entry name" value="EAL_dom"/>
</dbReference>
<dbReference type="Proteomes" id="UP001399917">
    <property type="component" value="Unassembled WGS sequence"/>
</dbReference>
<feature type="domain" description="EAL" evidence="7">
    <location>
        <begin position="492"/>
        <end position="743"/>
    </location>
</feature>
<feature type="domain" description="GGDEF" evidence="8">
    <location>
        <begin position="342"/>
        <end position="484"/>
    </location>
</feature>
<comment type="caution">
    <text evidence="9">The sequence shown here is derived from an EMBL/GenBank/DDBJ whole genome shotgun (WGS) entry which is preliminary data.</text>
</comment>
<protein>
    <recommendedName>
        <fullName evidence="11">Periplasmic sensor diguanylate cyclase/phosphodiesterase</fullName>
    </recommendedName>
</protein>
<dbReference type="InterPro" id="IPR029787">
    <property type="entry name" value="Nucleotide_cyclase"/>
</dbReference>
<evidence type="ECO:0000256" key="4">
    <source>
        <dbReference type="ARBA" id="ARBA00023136"/>
    </source>
</evidence>
<evidence type="ECO:0000256" key="1">
    <source>
        <dbReference type="ARBA" id="ARBA00004370"/>
    </source>
</evidence>
<dbReference type="SUPFAM" id="SSF55073">
    <property type="entry name" value="Nucleotide cyclase"/>
    <property type="match status" value="1"/>
</dbReference>
<keyword evidence="4 5" id="KW-0472">Membrane</keyword>
<reference evidence="10" key="1">
    <citation type="journal article" date="2019" name="Int. J. Syst. Evol. Microbiol.">
        <title>The Global Catalogue of Microorganisms (GCM) 10K type strain sequencing project: providing services to taxonomists for standard genome sequencing and annotation.</title>
        <authorList>
            <consortium name="The Broad Institute Genomics Platform"/>
            <consortium name="The Broad Institute Genome Sequencing Center for Infectious Disease"/>
            <person name="Wu L."/>
            <person name="Ma J."/>
        </authorList>
    </citation>
    <scope>NUCLEOTIDE SEQUENCE [LARGE SCALE GENOMIC DNA]</scope>
    <source>
        <strain evidence="10">JCM 17190</strain>
    </source>
</reference>
<feature type="domain" description="CHASE" evidence="6">
    <location>
        <begin position="114"/>
        <end position="251"/>
    </location>
</feature>
<dbReference type="InterPro" id="IPR006189">
    <property type="entry name" value="CHASE_dom"/>
</dbReference>
<dbReference type="RefSeq" id="WP_344845442.1">
    <property type="nucleotide sequence ID" value="NZ_BAABDF010000006.1"/>
</dbReference>
<dbReference type="PANTHER" id="PTHR33121">
    <property type="entry name" value="CYCLIC DI-GMP PHOSPHODIESTERASE PDEF"/>
    <property type="match status" value="1"/>
</dbReference>
<dbReference type="Pfam" id="PF00563">
    <property type="entry name" value="EAL"/>
    <property type="match status" value="1"/>
</dbReference>
<evidence type="ECO:0000259" key="6">
    <source>
        <dbReference type="PROSITE" id="PS50839"/>
    </source>
</evidence>
<comment type="subcellular location">
    <subcellularLocation>
        <location evidence="1">Membrane</location>
    </subcellularLocation>
</comment>
<dbReference type="InterPro" id="IPR035919">
    <property type="entry name" value="EAL_sf"/>
</dbReference>
<evidence type="ECO:0000256" key="3">
    <source>
        <dbReference type="ARBA" id="ARBA00022989"/>
    </source>
</evidence>
<dbReference type="SMART" id="SM01079">
    <property type="entry name" value="CHASE"/>
    <property type="match status" value="1"/>
</dbReference>
<dbReference type="Pfam" id="PF03924">
    <property type="entry name" value="CHASE"/>
    <property type="match status" value="1"/>
</dbReference>
<dbReference type="EMBL" id="BAABDF010000006">
    <property type="protein sequence ID" value="GAA3864481.1"/>
    <property type="molecule type" value="Genomic_DNA"/>
</dbReference>
<dbReference type="Gene3D" id="3.30.70.270">
    <property type="match status" value="1"/>
</dbReference>
<dbReference type="Gene3D" id="3.30.450.350">
    <property type="entry name" value="CHASE domain"/>
    <property type="match status" value="1"/>
</dbReference>
<dbReference type="NCBIfam" id="TIGR00254">
    <property type="entry name" value="GGDEF"/>
    <property type="match status" value="1"/>
</dbReference>
<dbReference type="InterPro" id="IPR043128">
    <property type="entry name" value="Rev_trsase/Diguanyl_cyclase"/>
</dbReference>
<dbReference type="InterPro" id="IPR042240">
    <property type="entry name" value="CHASE_sf"/>
</dbReference>
<evidence type="ECO:0000313" key="9">
    <source>
        <dbReference type="EMBL" id="GAA3864481.1"/>
    </source>
</evidence>
<sequence>MSKPFRLGKFGTWLHGFAPTACVFLVVCLIGVFANYQQSTIQQQRERERVRTQINALSTQLETSVNLPIEAARALVAILSTEPNMGQDRFSWLAGRTFGTSSSVRNVAAARDLVINLVYPKEGNESAIGLDYNKNDAQRVAAYLVRDSGQFVLAGPVDLVQGGTGFIARFPVFTDTDGQRTFWGLLSVVIDLPALYEAAGMNDPDLGLDLAILGRDGKGIHGDQFYGPADLPQDHPVSADVLFQNGNWVLMGRPEAGWGSTVSSAGFRLLTVAIGSTAVILAALANLMSVQKQSTIDILRRREQELETARSEVEELALHDHLTGLPNRRYLDRELAKLVEKPFAGIIQLDLDGFKAINDDGGHTLGDQLLVEVSQRLKDTLDPGTFLARSGGDEFVIICRPTTKGNLEPLDKRGELEAMARDLINCVQRPYFVGERKCRIGLSAGIHEVHPESNRSPEEWLRQADRALYSAKNEGRNRYAFSSAISEMSSRVEHTPNDLLEALSRGEIVPHYQPQIGADGVSLVGVEALARWNHPELGLLMPGEFMSLASSMKLDAVIDQQMFEHAIKDLMRWDSAGIYVPQISINVSYRRLRDPQLLDQVGNTGVNPKRVAFELLESIFLDGGDDQIEKNVKGLKSHGFVVEVDDFGTGHSSATSLLKLRPHCLKIDRSLIQAAPSSRENRRLLATIAEMGHALNISVCAEGVENMEQFKTSKSVGCTKFQGYLFARPMSADDLESYCRSGDVEIGDFSDQARRAV</sequence>
<dbReference type="SUPFAM" id="SSF141868">
    <property type="entry name" value="EAL domain-like"/>
    <property type="match status" value="1"/>
</dbReference>